<keyword evidence="9" id="KW-0175">Coiled coil</keyword>
<protein>
    <recommendedName>
        <fullName evidence="13">Microtubule-associated protein MAP65-1a</fullName>
    </recommendedName>
</protein>
<dbReference type="GO" id="GO:0000911">
    <property type="term" value="P:cytokinesis by cell plate formation"/>
    <property type="evidence" value="ECO:0007669"/>
    <property type="project" value="TreeGrafter"/>
</dbReference>
<evidence type="ECO:0000256" key="5">
    <source>
        <dbReference type="ARBA" id="ARBA00022553"/>
    </source>
</evidence>
<sequence length="585" mass="65522">MAVTDAHNPLLGEATCGSLLQKLQEIWDEVGESDEERDKMLLQLEQDCLDVYKKKVELAAKSRAQLLQALSDAKLELSTLLSALGEKSFVGIPEKTSGTIKEQLAAIAPALEQLWKQKEQRVKDFSDVQSQIQKICGEIAGNLNFNDQTGTPAVDEADLSLKRLDEYHAQLQELQKEKSERLHKVLEFVSTVHDLCAVLGMDFFSTVTEVHPSLNDSTSVQSKSISNDTLSRLAKTVLALKEDKKQRLHKLQELATQLIDLWNLMDTPIEERRLFDHVTCNISASVDEVTVPGALALDLIEQAEVEVERLDQLKASRMKEIAFKRQAELEEIFARAHIEIDPEAAREKIMALIDSGNVEPTELLTDMDNQIANAKEESLSRKDILDKVEKWMSACEEESWLDDYNRDENRYNASRGAHLNLKRAEKARILVNKIPALVDTLVAKTRAWEEDRGISFTYDGVPLLAMLDEYAMLRHEREDEKRRMRDQKKYNEQQNTEQEAIFGSRPSPARPAGTKKVVGPRANGGANGTPSRRLSLNAHQNGSRSAVKDGKRDNTRPVAPVNYVAISKDDDASHVSGSDPVPGSP</sequence>
<accession>A0A5N6RW76</accession>
<dbReference type="InterPro" id="IPR007145">
    <property type="entry name" value="MAP65_Ase1_PRC1"/>
</dbReference>
<evidence type="ECO:0000256" key="7">
    <source>
        <dbReference type="ARBA" id="ARBA00023212"/>
    </source>
</evidence>
<reference evidence="11 12" key="1">
    <citation type="submission" date="2019-06" db="EMBL/GenBank/DDBJ databases">
        <title>A chromosomal-level reference genome of Carpinus fangiana (Coryloideae, Betulaceae).</title>
        <authorList>
            <person name="Yang X."/>
            <person name="Wang Z."/>
            <person name="Zhang L."/>
            <person name="Hao G."/>
            <person name="Liu J."/>
            <person name="Yang Y."/>
        </authorList>
    </citation>
    <scope>NUCLEOTIDE SEQUENCE [LARGE SCALE GENOMIC DNA]</scope>
    <source>
        <strain evidence="11">Cfa_2016G</strain>
        <tissue evidence="11">Leaf</tissue>
    </source>
</reference>
<dbReference type="Pfam" id="PF03999">
    <property type="entry name" value="MAP65_ASE1"/>
    <property type="match status" value="1"/>
</dbReference>
<keyword evidence="6" id="KW-0493">Microtubule</keyword>
<dbReference type="PANTHER" id="PTHR19321:SF41">
    <property type="entry name" value="FASCETTO-RELATED"/>
    <property type="match status" value="1"/>
</dbReference>
<keyword evidence="4" id="KW-0963">Cytoplasm</keyword>
<evidence type="ECO:0000313" key="11">
    <source>
        <dbReference type="EMBL" id="KAE8125473.1"/>
    </source>
</evidence>
<dbReference type="GO" id="GO:0005874">
    <property type="term" value="C:microtubule"/>
    <property type="evidence" value="ECO:0007669"/>
    <property type="project" value="UniProtKB-KW"/>
</dbReference>
<dbReference type="GO" id="GO:0008017">
    <property type="term" value="F:microtubule binding"/>
    <property type="evidence" value="ECO:0007669"/>
    <property type="project" value="InterPro"/>
</dbReference>
<dbReference type="GO" id="GO:0005737">
    <property type="term" value="C:cytoplasm"/>
    <property type="evidence" value="ECO:0007669"/>
    <property type="project" value="TreeGrafter"/>
</dbReference>
<evidence type="ECO:0000256" key="2">
    <source>
        <dbReference type="ARBA" id="ARBA00004245"/>
    </source>
</evidence>
<evidence type="ECO:0000256" key="1">
    <source>
        <dbReference type="ARBA" id="ARBA00004123"/>
    </source>
</evidence>
<evidence type="ECO:0000256" key="4">
    <source>
        <dbReference type="ARBA" id="ARBA00022490"/>
    </source>
</evidence>
<proteinExistence type="inferred from homology"/>
<dbReference type="PANTHER" id="PTHR19321">
    <property type="entry name" value="PROTEIN REGULATOR OF CYTOKINESIS 1 PRC1-RELATED"/>
    <property type="match status" value="1"/>
</dbReference>
<dbReference type="FunFam" id="1.20.58.1520:FF:000002">
    <property type="entry name" value="65-kDa microtubule-associated protein 6"/>
    <property type="match status" value="1"/>
</dbReference>
<dbReference type="GO" id="GO:0005634">
    <property type="term" value="C:nucleus"/>
    <property type="evidence" value="ECO:0007669"/>
    <property type="project" value="UniProtKB-SubCell"/>
</dbReference>
<comment type="subcellular location">
    <subcellularLocation>
        <location evidence="2">Cytoplasm</location>
        <location evidence="2">Cytoskeleton</location>
    </subcellularLocation>
    <subcellularLocation>
        <location evidence="1">Nucleus</location>
    </subcellularLocation>
</comment>
<dbReference type="AlphaFoldDB" id="A0A5N6RW76"/>
<dbReference type="EMBL" id="CM017328">
    <property type="protein sequence ID" value="KAE8125473.1"/>
    <property type="molecule type" value="Genomic_DNA"/>
</dbReference>
<organism evidence="11 12">
    <name type="scientific">Carpinus fangiana</name>
    <dbReference type="NCBI Taxonomy" id="176857"/>
    <lineage>
        <taxon>Eukaryota</taxon>
        <taxon>Viridiplantae</taxon>
        <taxon>Streptophyta</taxon>
        <taxon>Embryophyta</taxon>
        <taxon>Tracheophyta</taxon>
        <taxon>Spermatophyta</taxon>
        <taxon>Magnoliopsida</taxon>
        <taxon>eudicotyledons</taxon>
        <taxon>Gunneridae</taxon>
        <taxon>Pentapetalae</taxon>
        <taxon>rosids</taxon>
        <taxon>fabids</taxon>
        <taxon>Fagales</taxon>
        <taxon>Betulaceae</taxon>
        <taxon>Carpinus</taxon>
    </lineage>
</organism>
<comment type="similarity">
    <text evidence="3">Belongs to the MAP65/ASE1 family.</text>
</comment>
<evidence type="ECO:0000256" key="8">
    <source>
        <dbReference type="ARBA" id="ARBA00023242"/>
    </source>
</evidence>
<evidence type="ECO:0000256" key="9">
    <source>
        <dbReference type="SAM" id="Coils"/>
    </source>
</evidence>
<dbReference type="EMBL" id="CM017328">
    <property type="protein sequence ID" value="KAE8125472.1"/>
    <property type="molecule type" value="Genomic_DNA"/>
</dbReference>
<keyword evidence="8" id="KW-0539">Nucleus</keyword>
<dbReference type="Proteomes" id="UP000327013">
    <property type="component" value="Chromosome 8"/>
</dbReference>
<evidence type="ECO:0000256" key="6">
    <source>
        <dbReference type="ARBA" id="ARBA00022701"/>
    </source>
</evidence>
<dbReference type="Gene3D" id="1.20.58.1520">
    <property type="match status" value="1"/>
</dbReference>
<gene>
    <name evidence="11" type="ORF">FH972_020277</name>
</gene>
<evidence type="ECO:0000313" key="12">
    <source>
        <dbReference type="Proteomes" id="UP000327013"/>
    </source>
</evidence>
<keyword evidence="5" id="KW-0597">Phosphoprotein</keyword>
<evidence type="ECO:0008006" key="13">
    <source>
        <dbReference type="Google" id="ProtNLM"/>
    </source>
</evidence>
<keyword evidence="7" id="KW-0206">Cytoskeleton</keyword>
<name>A0A5N6RW76_9ROSI</name>
<dbReference type="GO" id="GO:0000226">
    <property type="term" value="P:microtubule cytoskeleton organization"/>
    <property type="evidence" value="ECO:0007669"/>
    <property type="project" value="InterPro"/>
</dbReference>
<keyword evidence="12" id="KW-1185">Reference proteome</keyword>
<dbReference type="GO" id="GO:0005819">
    <property type="term" value="C:spindle"/>
    <property type="evidence" value="ECO:0007669"/>
    <property type="project" value="TreeGrafter"/>
</dbReference>
<dbReference type="OrthoDB" id="642895at2759"/>
<feature type="compositionally biased region" description="Basic and acidic residues" evidence="10">
    <location>
        <begin position="478"/>
        <end position="491"/>
    </location>
</feature>
<evidence type="ECO:0000256" key="3">
    <source>
        <dbReference type="ARBA" id="ARBA00006187"/>
    </source>
</evidence>
<feature type="coiled-coil region" evidence="9">
    <location>
        <begin position="157"/>
        <end position="184"/>
    </location>
</feature>
<feature type="region of interest" description="Disordered" evidence="10">
    <location>
        <begin position="478"/>
        <end position="585"/>
    </location>
</feature>
<feature type="compositionally biased region" description="Basic and acidic residues" evidence="10">
    <location>
        <begin position="546"/>
        <end position="555"/>
    </location>
</feature>
<feature type="compositionally biased region" description="Polar residues" evidence="10">
    <location>
        <begin position="528"/>
        <end position="544"/>
    </location>
</feature>
<evidence type="ECO:0000256" key="10">
    <source>
        <dbReference type="SAM" id="MobiDB-lite"/>
    </source>
</evidence>